<evidence type="ECO:0000256" key="1">
    <source>
        <dbReference type="SAM" id="MobiDB-lite"/>
    </source>
</evidence>
<dbReference type="EMBL" id="AGNL01030880">
    <property type="protein sequence ID" value="EJK56665.1"/>
    <property type="molecule type" value="Genomic_DNA"/>
</dbReference>
<feature type="compositionally biased region" description="Basic and acidic residues" evidence="1">
    <location>
        <begin position="56"/>
        <end position="66"/>
    </location>
</feature>
<keyword evidence="3" id="KW-1185">Reference proteome</keyword>
<name>K0RUN5_THAOC</name>
<organism evidence="2 3">
    <name type="scientific">Thalassiosira oceanica</name>
    <name type="common">Marine diatom</name>
    <dbReference type="NCBI Taxonomy" id="159749"/>
    <lineage>
        <taxon>Eukaryota</taxon>
        <taxon>Sar</taxon>
        <taxon>Stramenopiles</taxon>
        <taxon>Ochrophyta</taxon>
        <taxon>Bacillariophyta</taxon>
        <taxon>Coscinodiscophyceae</taxon>
        <taxon>Thalassiosirophycidae</taxon>
        <taxon>Thalassiosirales</taxon>
        <taxon>Thalassiosiraceae</taxon>
        <taxon>Thalassiosira</taxon>
    </lineage>
</organism>
<reference evidence="2 3" key="1">
    <citation type="journal article" date="2012" name="Genome Biol.">
        <title>Genome and low-iron response of an oceanic diatom adapted to chronic iron limitation.</title>
        <authorList>
            <person name="Lommer M."/>
            <person name="Specht M."/>
            <person name="Roy A.S."/>
            <person name="Kraemer L."/>
            <person name="Andreson R."/>
            <person name="Gutowska M.A."/>
            <person name="Wolf J."/>
            <person name="Bergner S.V."/>
            <person name="Schilhabel M.B."/>
            <person name="Klostermeier U.C."/>
            <person name="Beiko R.G."/>
            <person name="Rosenstiel P."/>
            <person name="Hippler M."/>
            <person name="Laroche J."/>
        </authorList>
    </citation>
    <scope>NUCLEOTIDE SEQUENCE [LARGE SCALE GENOMIC DNA]</scope>
    <source>
        <strain evidence="2 3">CCMP1005</strain>
    </source>
</reference>
<protein>
    <submittedName>
        <fullName evidence="2">Uncharacterized protein</fullName>
    </submittedName>
</protein>
<evidence type="ECO:0000313" key="3">
    <source>
        <dbReference type="Proteomes" id="UP000266841"/>
    </source>
</evidence>
<feature type="compositionally biased region" description="Polar residues" evidence="1">
    <location>
        <begin position="1"/>
        <end position="25"/>
    </location>
</feature>
<dbReference type="Proteomes" id="UP000266841">
    <property type="component" value="Unassembled WGS sequence"/>
</dbReference>
<evidence type="ECO:0000313" key="2">
    <source>
        <dbReference type="EMBL" id="EJK56665.1"/>
    </source>
</evidence>
<accession>K0RUN5</accession>
<gene>
    <name evidence="2" type="ORF">THAOC_23405</name>
</gene>
<sequence length="158" mass="18263">MNESNSHKQYSQFDDLNHSQSSNQPVIAKLECPLEDPQTGFKEEPEPVGEEPFESNGRHDSTEETISKSVTYLEQNLVKREEGPEFTTIEEEETQTWRPNSKQDHDRIMYHGNLNVLATEGLATEHSSNYDEDAPMEVKQLMAPYWEKNMSGIQFRQI</sequence>
<comment type="caution">
    <text evidence="2">The sequence shown here is derived from an EMBL/GenBank/DDBJ whole genome shotgun (WGS) entry which is preliminary data.</text>
</comment>
<proteinExistence type="predicted"/>
<dbReference type="AlphaFoldDB" id="K0RUN5"/>
<feature type="region of interest" description="Disordered" evidence="1">
    <location>
        <begin position="1"/>
        <end position="68"/>
    </location>
</feature>